<keyword evidence="1" id="KW-0812">Transmembrane</keyword>
<keyword evidence="1" id="KW-1133">Transmembrane helix</keyword>
<protein>
    <submittedName>
        <fullName evidence="3">Uncharacterized protein</fullName>
    </submittedName>
</protein>
<name>L2FG67_COLFN</name>
<organism evidence="3">
    <name type="scientific">Colletotrichum fructicola (strain Nara gc5)</name>
    <name type="common">Anthracnose fungus</name>
    <name type="synonym">Colletotrichum gloeosporioides (strain Nara gc5)</name>
    <dbReference type="NCBI Taxonomy" id="1213859"/>
    <lineage>
        <taxon>Eukaryota</taxon>
        <taxon>Fungi</taxon>
        <taxon>Dikarya</taxon>
        <taxon>Ascomycota</taxon>
        <taxon>Pezizomycotina</taxon>
        <taxon>Sordariomycetes</taxon>
        <taxon>Hypocreomycetidae</taxon>
        <taxon>Glomerellales</taxon>
        <taxon>Glomerellaceae</taxon>
        <taxon>Colletotrichum</taxon>
        <taxon>Colletotrichum gloeosporioides species complex</taxon>
    </lineage>
</organism>
<feature type="signal peptide" evidence="2">
    <location>
        <begin position="1"/>
        <end position="19"/>
    </location>
</feature>
<dbReference type="AlphaFoldDB" id="L2FG67"/>
<proteinExistence type="predicted"/>
<evidence type="ECO:0000256" key="2">
    <source>
        <dbReference type="SAM" id="SignalP"/>
    </source>
</evidence>
<keyword evidence="1" id="KW-0472">Membrane</keyword>
<dbReference type="EMBL" id="KB021241">
    <property type="protein sequence ID" value="ELA24748.1"/>
    <property type="molecule type" value="Genomic_DNA"/>
</dbReference>
<accession>L2FG67</accession>
<feature type="transmembrane region" description="Helical" evidence="1">
    <location>
        <begin position="95"/>
        <end position="115"/>
    </location>
</feature>
<gene>
    <name evidence="3" type="ORF">CGGC5_13939</name>
</gene>
<dbReference type="HOGENOM" id="CLU_1767924_0_0_1"/>
<sequence length="147" mass="17315">MHLSAVLVALTAVAGVTQGLQHRDDQANHLLQRAEHYKHQAAHYNVVVHVLKLAYLKQEKLFEQVFEYSLVFIFILIFLQQFYRIIIITLKLHPHFLHLFVIIVLPLVDVNFVVFDEFKHTFGKQFRPAIVQQYTIEISYHLRPITN</sequence>
<feature type="chain" id="PRO_5003958306" evidence="2">
    <location>
        <begin position="20"/>
        <end position="147"/>
    </location>
</feature>
<reference evidence="3" key="1">
    <citation type="submission" date="2012-08" db="EMBL/GenBank/DDBJ databases">
        <title>Genome analysis of Colletotrichum orbiculare and Colletotrichum fructicola.</title>
        <authorList>
            <person name="Gan P.H.P."/>
            <person name="Ikeda K."/>
            <person name="Irieda H."/>
            <person name="Narusaka M."/>
            <person name="O'Connell R.J."/>
            <person name="Narusaka Y."/>
            <person name="Takano Y."/>
            <person name="Kubo Y."/>
            <person name="Shirasu K."/>
        </authorList>
    </citation>
    <scope>NUCLEOTIDE SEQUENCE</scope>
    <source>
        <strain evidence="3">Nara gc5</strain>
    </source>
</reference>
<feature type="transmembrane region" description="Helical" evidence="1">
    <location>
        <begin position="65"/>
        <end position="83"/>
    </location>
</feature>
<evidence type="ECO:0000313" key="3">
    <source>
        <dbReference type="EMBL" id="ELA24748.1"/>
    </source>
</evidence>
<keyword evidence="2" id="KW-0732">Signal</keyword>
<evidence type="ECO:0000256" key="1">
    <source>
        <dbReference type="SAM" id="Phobius"/>
    </source>
</evidence>